<protein>
    <recommendedName>
        <fullName evidence="2">F-box domain-containing protein</fullName>
    </recommendedName>
</protein>
<dbReference type="Pfam" id="PF12937">
    <property type="entry name" value="F-box-like"/>
    <property type="match status" value="1"/>
</dbReference>
<dbReference type="PANTHER" id="PTHR13318:SF106">
    <property type="entry name" value="F-BOX_LRR-REPEAT PROTEIN 2"/>
    <property type="match status" value="1"/>
</dbReference>
<dbReference type="SMART" id="SM00256">
    <property type="entry name" value="FBOX"/>
    <property type="match status" value="1"/>
</dbReference>
<reference evidence="4" key="1">
    <citation type="journal article" date="2017" name="Genome Biol.">
        <title>Comparative genomics reveals high biological diversity and specific adaptations in the industrially and medically important fungal genus Aspergillus.</title>
        <authorList>
            <person name="de Vries R.P."/>
            <person name="Riley R."/>
            <person name="Wiebenga A."/>
            <person name="Aguilar-Osorio G."/>
            <person name="Amillis S."/>
            <person name="Uchima C.A."/>
            <person name="Anderluh G."/>
            <person name="Asadollahi M."/>
            <person name="Askin M."/>
            <person name="Barry K."/>
            <person name="Battaglia E."/>
            <person name="Bayram O."/>
            <person name="Benocci T."/>
            <person name="Braus-Stromeyer S.A."/>
            <person name="Caldana C."/>
            <person name="Canovas D."/>
            <person name="Cerqueira G.C."/>
            <person name="Chen F."/>
            <person name="Chen W."/>
            <person name="Choi C."/>
            <person name="Clum A."/>
            <person name="Dos Santos R.A."/>
            <person name="Damasio A.R."/>
            <person name="Diallinas G."/>
            <person name="Emri T."/>
            <person name="Fekete E."/>
            <person name="Flipphi M."/>
            <person name="Freyberg S."/>
            <person name="Gallo A."/>
            <person name="Gournas C."/>
            <person name="Habgood R."/>
            <person name="Hainaut M."/>
            <person name="Harispe M.L."/>
            <person name="Henrissat B."/>
            <person name="Hilden K.S."/>
            <person name="Hope R."/>
            <person name="Hossain A."/>
            <person name="Karabika E."/>
            <person name="Karaffa L."/>
            <person name="Karanyi Z."/>
            <person name="Krasevec N."/>
            <person name="Kuo A."/>
            <person name="Kusch H."/>
            <person name="LaButti K."/>
            <person name="Lagendijk E.L."/>
            <person name="Lapidus A."/>
            <person name="Levasseur A."/>
            <person name="Lindquist E."/>
            <person name="Lipzen A."/>
            <person name="Logrieco A.F."/>
            <person name="MacCabe A."/>
            <person name="Maekelae M.R."/>
            <person name="Malavazi I."/>
            <person name="Melin P."/>
            <person name="Meyer V."/>
            <person name="Mielnichuk N."/>
            <person name="Miskei M."/>
            <person name="Molnar A.P."/>
            <person name="Mule G."/>
            <person name="Ngan C.Y."/>
            <person name="Orejas M."/>
            <person name="Orosz E."/>
            <person name="Ouedraogo J.P."/>
            <person name="Overkamp K.M."/>
            <person name="Park H.-S."/>
            <person name="Perrone G."/>
            <person name="Piumi F."/>
            <person name="Punt P.J."/>
            <person name="Ram A.F."/>
            <person name="Ramon A."/>
            <person name="Rauscher S."/>
            <person name="Record E."/>
            <person name="Riano-Pachon D.M."/>
            <person name="Robert V."/>
            <person name="Roehrig J."/>
            <person name="Ruller R."/>
            <person name="Salamov A."/>
            <person name="Salih N.S."/>
            <person name="Samson R.A."/>
            <person name="Sandor E."/>
            <person name="Sanguinetti M."/>
            <person name="Schuetze T."/>
            <person name="Sepcic K."/>
            <person name="Shelest E."/>
            <person name="Sherlock G."/>
            <person name="Sophianopoulou V."/>
            <person name="Squina F.M."/>
            <person name="Sun H."/>
            <person name="Susca A."/>
            <person name="Todd R.B."/>
            <person name="Tsang A."/>
            <person name="Unkles S.E."/>
            <person name="van de Wiele N."/>
            <person name="van Rossen-Uffink D."/>
            <person name="Oliveira J.V."/>
            <person name="Vesth T.C."/>
            <person name="Visser J."/>
            <person name="Yu J.-H."/>
            <person name="Zhou M."/>
            <person name="Andersen M.R."/>
            <person name="Archer D.B."/>
            <person name="Baker S.E."/>
            <person name="Benoit I."/>
            <person name="Brakhage A.A."/>
            <person name="Braus G.H."/>
            <person name="Fischer R."/>
            <person name="Frisvad J.C."/>
            <person name="Goldman G.H."/>
            <person name="Houbraken J."/>
            <person name="Oakley B."/>
            <person name="Pocsi I."/>
            <person name="Scazzocchio C."/>
            <person name="Seiboth B."/>
            <person name="vanKuyk P.A."/>
            <person name="Wortman J."/>
            <person name="Dyer P.S."/>
            <person name="Grigoriev I.V."/>
        </authorList>
    </citation>
    <scope>NUCLEOTIDE SEQUENCE [LARGE SCALE GENOMIC DNA]</scope>
    <source>
        <strain evidence="4">CBS 583.65</strain>
    </source>
</reference>
<accession>A0A1L9PQ45</accession>
<dbReference type="SUPFAM" id="SSF81383">
    <property type="entry name" value="F-box domain"/>
    <property type="match status" value="1"/>
</dbReference>
<dbReference type="OrthoDB" id="550575at2759"/>
<dbReference type="PROSITE" id="PS50181">
    <property type="entry name" value="FBOX"/>
    <property type="match status" value="1"/>
</dbReference>
<dbReference type="SMART" id="SM00367">
    <property type="entry name" value="LRR_CC"/>
    <property type="match status" value="8"/>
</dbReference>
<dbReference type="GO" id="GO:0031146">
    <property type="term" value="P:SCF-dependent proteasomal ubiquitin-dependent protein catabolic process"/>
    <property type="evidence" value="ECO:0007669"/>
    <property type="project" value="TreeGrafter"/>
</dbReference>
<dbReference type="InterPro" id="IPR001810">
    <property type="entry name" value="F-box_dom"/>
</dbReference>
<dbReference type="VEuPathDB" id="FungiDB:ASPVEDRAFT_85001"/>
<dbReference type="PANTHER" id="PTHR13318">
    <property type="entry name" value="PARTNER OF PAIRED, ISOFORM B-RELATED"/>
    <property type="match status" value="1"/>
</dbReference>
<dbReference type="InterPro" id="IPR001611">
    <property type="entry name" value="Leu-rich_rpt"/>
</dbReference>
<evidence type="ECO:0000259" key="2">
    <source>
        <dbReference type="PROSITE" id="PS50181"/>
    </source>
</evidence>
<dbReference type="AlphaFoldDB" id="A0A1L9PQ45"/>
<dbReference type="RefSeq" id="XP_040669317.1">
    <property type="nucleotide sequence ID" value="XM_040817638.1"/>
</dbReference>
<evidence type="ECO:0000313" key="3">
    <source>
        <dbReference type="EMBL" id="OJJ03555.1"/>
    </source>
</evidence>
<dbReference type="Gene3D" id="3.80.10.10">
    <property type="entry name" value="Ribonuclease Inhibitor"/>
    <property type="match status" value="3"/>
</dbReference>
<dbReference type="InterPro" id="IPR006553">
    <property type="entry name" value="Leu-rich_rpt_Cys-con_subtyp"/>
</dbReference>
<keyword evidence="4" id="KW-1185">Reference proteome</keyword>
<gene>
    <name evidence="3" type="ORF">ASPVEDRAFT_85001</name>
</gene>
<evidence type="ECO:0000256" key="1">
    <source>
        <dbReference type="SAM" id="MobiDB-lite"/>
    </source>
</evidence>
<feature type="compositionally biased region" description="Low complexity" evidence="1">
    <location>
        <begin position="14"/>
        <end position="24"/>
    </location>
</feature>
<organism evidence="3 4">
    <name type="scientific">Aspergillus versicolor CBS 583.65</name>
    <dbReference type="NCBI Taxonomy" id="1036611"/>
    <lineage>
        <taxon>Eukaryota</taxon>
        <taxon>Fungi</taxon>
        <taxon>Dikarya</taxon>
        <taxon>Ascomycota</taxon>
        <taxon>Pezizomycotina</taxon>
        <taxon>Eurotiomycetes</taxon>
        <taxon>Eurotiomycetidae</taxon>
        <taxon>Eurotiales</taxon>
        <taxon>Aspergillaceae</taxon>
        <taxon>Aspergillus</taxon>
        <taxon>Aspergillus subgen. Nidulantes</taxon>
    </lineage>
</organism>
<dbReference type="EMBL" id="KV878130">
    <property type="protein sequence ID" value="OJJ03555.1"/>
    <property type="molecule type" value="Genomic_DNA"/>
</dbReference>
<proteinExistence type="predicted"/>
<dbReference type="GO" id="GO:0019005">
    <property type="term" value="C:SCF ubiquitin ligase complex"/>
    <property type="evidence" value="ECO:0007669"/>
    <property type="project" value="TreeGrafter"/>
</dbReference>
<feature type="region of interest" description="Disordered" evidence="1">
    <location>
        <begin position="1"/>
        <end position="70"/>
    </location>
</feature>
<feature type="compositionally biased region" description="Polar residues" evidence="1">
    <location>
        <begin position="43"/>
        <end position="52"/>
    </location>
</feature>
<evidence type="ECO:0000313" key="4">
    <source>
        <dbReference type="Proteomes" id="UP000184073"/>
    </source>
</evidence>
<name>A0A1L9PQ45_ASPVE</name>
<dbReference type="Proteomes" id="UP000184073">
    <property type="component" value="Unassembled WGS sequence"/>
</dbReference>
<dbReference type="GeneID" id="63733149"/>
<feature type="domain" description="F-box" evidence="2">
    <location>
        <begin position="171"/>
        <end position="217"/>
    </location>
</feature>
<dbReference type="InterPro" id="IPR032675">
    <property type="entry name" value="LRR_dom_sf"/>
</dbReference>
<dbReference type="SUPFAM" id="SSF52047">
    <property type="entry name" value="RNI-like"/>
    <property type="match status" value="1"/>
</dbReference>
<dbReference type="Pfam" id="PF13516">
    <property type="entry name" value="LRR_6"/>
    <property type="match status" value="2"/>
</dbReference>
<dbReference type="STRING" id="1036611.A0A1L9PQ45"/>
<dbReference type="InterPro" id="IPR036047">
    <property type="entry name" value="F-box-like_dom_sf"/>
</dbReference>
<sequence>MATVDPEIVPFPEAPTSASPSSSADQIPLDRPRKVKGRHKLLQSLQRISSTPSLTRRNRSRSASTTYHRPGASLSCVSLSQSPYAPCSSNGSSSQLYGGLNVSPATPVLPGSYVADEHEGNARVRFVSDAANGPQSKTIALPNEVRPGSRGSPLASGMLENTAALAKPKTFDFWGKMPIELGMLIFSYLTPKEIIRCSGVCKWWNTMCFDGQLWSTVDTAEYYKQIPPDALMKLLIAGGPFVKDLNLRGCIQLSDKLQTESERITDLCRNVVNFSLEGSRIDKTAIHCFLLRNQRLQYLNVSGLDSVTNTAMKIIAKSCRQLCTLNVSWCANMNTNGLKKVVKACPILTDLLASEIHGFDDEELSLELFKRNTLERLVISRTDITDESLGILLHGVNPEMDVLEDRAIVPPRKLKHLDLHQCSNLTDSGVKRLAHNVPRLIGLNLSRCPELTDHSIIPIVQTVPNLTHIELEELENLSNTTLIELANSPCAPFLEHLNVSYCESLSDPGMLQVMKNCLSLQFVEMDNTRISDLTLLEASSRVRKRGYNENLPQVGLRLVIFDCPNVTWVGVRHILSSNAHLPRQHKVPDAVSMATQVLNNTSAASGSSSPIIASSITPPPPPTVYPNHIIQLKCFYLWQMTVEEHTKRVLRGDLGAANRLDKKWFDYMVANEEAGIAGAGARRRRRRAAEAERIYNEDDDEYEPYGLGSMLGRRRARSGGSCAVM</sequence>